<evidence type="ECO:0000313" key="3">
    <source>
        <dbReference type="EMBL" id="CAB4993381.1"/>
    </source>
</evidence>
<sequence>MIAIPVPGLKVPVVTGAPAPTTWLACCPVSEDPRPSMIANDGRRSRRAVFTGAVRAAPPLMRRTSDERLCCARSSSSSNGRPKASPTMSAMLTFSRSMVSQKSLGSKVVGLCGSTMVFPFPNAFIAIQCAAPCMNGAEGSTRMPPSREFSTMDSIDSYSTPVEIFRPPRAAG</sequence>
<proteinExistence type="predicted"/>
<dbReference type="EMBL" id="CAFAAD010000031">
    <property type="protein sequence ID" value="CAB4788508.1"/>
    <property type="molecule type" value="Genomic_DNA"/>
</dbReference>
<name>A0A6J6XNG6_9ZZZZ</name>
<organism evidence="2">
    <name type="scientific">freshwater metagenome</name>
    <dbReference type="NCBI Taxonomy" id="449393"/>
    <lineage>
        <taxon>unclassified sequences</taxon>
        <taxon>metagenomes</taxon>
        <taxon>ecological metagenomes</taxon>
    </lineage>
</organism>
<dbReference type="EMBL" id="CAFBOK010000187">
    <property type="protein sequence ID" value="CAB4993381.1"/>
    <property type="molecule type" value="Genomic_DNA"/>
</dbReference>
<dbReference type="AlphaFoldDB" id="A0A6J6XNG6"/>
<evidence type="ECO:0000313" key="2">
    <source>
        <dbReference type="EMBL" id="CAB4796678.1"/>
    </source>
</evidence>
<reference evidence="2" key="1">
    <citation type="submission" date="2020-05" db="EMBL/GenBank/DDBJ databases">
        <authorList>
            <person name="Chiriac C."/>
            <person name="Salcher M."/>
            <person name="Ghai R."/>
            <person name="Kavagutti S V."/>
        </authorList>
    </citation>
    <scope>NUCLEOTIDE SEQUENCE</scope>
</reference>
<protein>
    <submittedName>
        <fullName evidence="2">Unannotated protein</fullName>
    </submittedName>
</protein>
<accession>A0A6J6XNG6</accession>
<gene>
    <name evidence="1" type="ORF">UFOPK2969_00584</name>
    <name evidence="2" type="ORF">UFOPK3010_00349</name>
    <name evidence="3" type="ORF">UFOPK3927_01434</name>
</gene>
<dbReference type="EMBL" id="CAFAAM010000030">
    <property type="protein sequence ID" value="CAB4796678.1"/>
    <property type="molecule type" value="Genomic_DNA"/>
</dbReference>
<evidence type="ECO:0000313" key="1">
    <source>
        <dbReference type="EMBL" id="CAB4788508.1"/>
    </source>
</evidence>